<dbReference type="Gene3D" id="1.20.58.1780">
    <property type="match status" value="1"/>
</dbReference>
<sequence>MYGRGETTATALAVACGQGLDVTSDARVAKITDPEILEYARKAFIDFGGRATLNENSVVDNGSSAIDNVRPSPRHEGIALYISRLVRSIWRAPLIREAVTPLGGLVVLPTVPLSKLQIVQRDLTQLQEFLDKNKSLIDGLAGPEALGRVATKQDEIALQGEHRALNALVRLILSVIE</sequence>
<dbReference type="Pfam" id="PF03177">
    <property type="entry name" value="Nucleoporin_C"/>
    <property type="match status" value="1"/>
</dbReference>
<dbReference type="PANTHER" id="PTHR10350">
    <property type="entry name" value="NUCLEAR PORE COMPLEX PROTEIN NUP155"/>
    <property type="match status" value="1"/>
</dbReference>
<keyword evidence="3" id="KW-0539">Nucleus</keyword>
<comment type="subcellular location">
    <subcellularLocation>
        <location evidence="1">Nucleus</location>
    </subcellularLocation>
</comment>
<dbReference type="InterPro" id="IPR004870">
    <property type="entry name" value="Nucleoporin_Nup155"/>
</dbReference>
<keyword evidence="6" id="KW-1185">Reference proteome</keyword>
<protein>
    <recommendedName>
        <fullName evidence="4">Nucleoporin Nup133/Nup155-like C-terminal domain-containing protein</fullName>
    </recommendedName>
</protein>
<organism evidence="5 6">
    <name type="scientific">Cryomyces antarcticus</name>
    <dbReference type="NCBI Taxonomy" id="329879"/>
    <lineage>
        <taxon>Eukaryota</taxon>
        <taxon>Fungi</taxon>
        <taxon>Dikarya</taxon>
        <taxon>Ascomycota</taxon>
        <taxon>Pezizomycotina</taxon>
        <taxon>Dothideomycetes</taxon>
        <taxon>Dothideomycetes incertae sedis</taxon>
        <taxon>Cryomyces</taxon>
    </lineage>
</organism>
<feature type="non-terminal residue" evidence="5">
    <location>
        <position position="177"/>
    </location>
</feature>
<reference evidence="5 6" key="1">
    <citation type="submission" date="2023-08" db="EMBL/GenBank/DDBJ databases">
        <title>Black Yeasts Isolated from many extreme environments.</title>
        <authorList>
            <person name="Coleine C."/>
            <person name="Stajich J.E."/>
            <person name="Selbmann L."/>
        </authorList>
    </citation>
    <scope>NUCLEOTIDE SEQUENCE [LARGE SCALE GENOMIC DNA]</scope>
    <source>
        <strain evidence="5 6">CCFEE 536</strain>
    </source>
</reference>
<evidence type="ECO:0000256" key="1">
    <source>
        <dbReference type="ARBA" id="ARBA00004123"/>
    </source>
</evidence>
<evidence type="ECO:0000259" key="4">
    <source>
        <dbReference type="Pfam" id="PF03177"/>
    </source>
</evidence>
<comment type="caution">
    <text evidence="5">The sequence shown here is derived from an EMBL/GenBank/DDBJ whole genome shotgun (WGS) entry which is preliminary data.</text>
</comment>
<keyword evidence="2" id="KW-0813">Transport</keyword>
<gene>
    <name evidence="5" type="ORF">LTR16_010553</name>
</gene>
<evidence type="ECO:0000313" key="6">
    <source>
        <dbReference type="Proteomes" id="UP001357485"/>
    </source>
</evidence>
<dbReference type="Proteomes" id="UP001357485">
    <property type="component" value="Unassembled WGS sequence"/>
</dbReference>
<accession>A0ABR0M1U5</accession>
<dbReference type="InterPro" id="IPR007187">
    <property type="entry name" value="Nucleoporin_Nup133/Nup155_C"/>
</dbReference>
<evidence type="ECO:0000256" key="3">
    <source>
        <dbReference type="ARBA" id="ARBA00023242"/>
    </source>
</evidence>
<dbReference type="EMBL" id="JAVRRA010003030">
    <property type="protein sequence ID" value="KAK5276885.1"/>
    <property type="molecule type" value="Genomic_DNA"/>
</dbReference>
<dbReference type="PANTHER" id="PTHR10350:SF6">
    <property type="entry name" value="NUCLEAR PORE COMPLEX PROTEIN NUP155"/>
    <property type="match status" value="1"/>
</dbReference>
<feature type="domain" description="Nucleoporin Nup133/Nup155-like C-terminal" evidence="4">
    <location>
        <begin position="72"/>
        <end position="177"/>
    </location>
</feature>
<name>A0ABR0M1U5_9PEZI</name>
<evidence type="ECO:0000256" key="2">
    <source>
        <dbReference type="ARBA" id="ARBA00022448"/>
    </source>
</evidence>
<proteinExistence type="predicted"/>
<evidence type="ECO:0000313" key="5">
    <source>
        <dbReference type="EMBL" id="KAK5276885.1"/>
    </source>
</evidence>